<keyword evidence="3" id="KW-1185">Reference proteome</keyword>
<accession>A0A0S7BMN8</accession>
<dbReference type="SUPFAM" id="SSF51726">
    <property type="entry name" value="UROD/MetE-like"/>
    <property type="match status" value="1"/>
</dbReference>
<dbReference type="InterPro" id="IPR052024">
    <property type="entry name" value="Methanogen_methyltrans"/>
</dbReference>
<name>A0A0S7BMN8_9CHLR</name>
<dbReference type="Gene3D" id="3.20.20.210">
    <property type="match status" value="1"/>
</dbReference>
<protein>
    <submittedName>
        <fullName evidence="2">Uroporphyrinogen-III decarboxylase</fullName>
    </submittedName>
</protein>
<dbReference type="GO" id="GO:0006779">
    <property type="term" value="P:porphyrin-containing compound biosynthetic process"/>
    <property type="evidence" value="ECO:0007669"/>
    <property type="project" value="InterPro"/>
</dbReference>
<evidence type="ECO:0000313" key="3">
    <source>
        <dbReference type="Proteomes" id="UP000053370"/>
    </source>
</evidence>
<dbReference type="GO" id="GO:0004853">
    <property type="term" value="F:uroporphyrinogen decarboxylase activity"/>
    <property type="evidence" value="ECO:0007669"/>
    <property type="project" value="InterPro"/>
</dbReference>
<dbReference type="STRING" id="1678840.ATC1_131634"/>
<dbReference type="RefSeq" id="WP_062283277.1">
    <property type="nucleotide sequence ID" value="NZ_DF968181.1"/>
</dbReference>
<dbReference type="EMBL" id="DF968181">
    <property type="protein sequence ID" value="GAP41642.1"/>
    <property type="molecule type" value="Genomic_DNA"/>
</dbReference>
<evidence type="ECO:0000259" key="1">
    <source>
        <dbReference type="Pfam" id="PF01208"/>
    </source>
</evidence>
<dbReference type="AlphaFoldDB" id="A0A0S7BMN8"/>
<dbReference type="Proteomes" id="UP000053370">
    <property type="component" value="Unassembled WGS sequence"/>
</dbReference>
<evidence type="ECO:0000313" key="2">
    <source>
        <dbReference type="EMBL" id="GAP41642.1"/>
    </source>
</evidence>
<dbReference type="InterPro" id="IPR000257">
    <property type="entry name" value="Uroporphyrinogen_deCOase"/>
</dbReference>
<organism evidence="2">
    <name type="scientific">Flexilinea flocculi</name>
    <dbReference type="NCBI Taxonomy" id="1678840"/>
    <lineage>
        <taxon>Bacteria</taxon>
        <taxon>Bacillati</taxon>
        <taxon>Chloroflexota</taxon>
        <taxon>Anaerolineae</taxon>
        <taxon>Anaerolineales</taxon>
        <taxon>Anaerolineaceae</taxon>
        <taxon>Flexilinea</taxon>
    </lineage>
</organism>
<gene>
    <name evidence="2" type="ORF">ATC1_131634</name>
</gene>
<proteinExistence type="predicted"/>
<dbReference type="OrthoDB" id="7375127at2"/>
<feature type="domain" description="Uroporphyrinogen decarboxylase (URO-D)" evidence="1">
    <location>
        <begin position="149"/>
        <end position="341"/>
    </location>
</feature>
<reference evidence="2" key="1">
    <citation type="journal article" date="2015" name="Genome Announc.">
        <title>Draft Genome Sequence of Anaerolineae Strain TC1, a Novel Isolate from a Methanogenic Wastewater Treatment System.</title>
        <authorList>
            <person name="Matsuura N."/>
            <person name="Tourlousse D.M."/>
            <person name="Sun L."/>
            <person name="Toyonaga M."/>
            <person name="Kuroda K."/>
            <person name="Ohashi A."/>
            <person name="Cruz R."/>
            <person name="Yamaguchi T."/>
            <person name="Sekiguchi Y."/>
        </authorList>
    </citation>
    <scope>NUCLEOTIDE SEQUENCE [LARGE SCALE GENOMIC DNA]</scope>
    <source>
        <strain evidence="2">TC1</strain>
    </source>
</reference>
<dbReference type="PANTHER" id="PTHR47099">
    <property type="entry name" value="METHYLCOBAMIDE:COM METHYLTRANSFERASE MTBA"/>
    <property type="match status" value="1"/>
</dbReference>
<dbReference type="PANTHER" id="PTHR47099:SF1">
    <property type="entry name" value="METHYLCOBAMIDE:COM METHYLTRANSFERASE MTBA"/>
    <property type="match status" value="1"/>
</dbReference>
<dbReference type="InterPro" id="IPR038071">
    <property type="entry name" value="UROD/MetE-like_sf"/>
</dbReference>
<sequence length="368" mass="42454">MNSRERVYAALRHEKVDRVPIFMWFHPETARHLSELLEIPVDAVGDAMGNDIHQTWVNNNLAMEGIVHDQDGESHVDDWGITWTRSYGFNQITHFPLKNKTKEEVLAYQFPLSKIDEFMNRMVPIADTRNHYFIGCDVSPCAFELLWRLRGMDSVLLDMIEDPEFSQIMINRCIDFSIQLAETACSRYSLDWLWTGDDVASQQQMMFRPNLWRQMIRPGLQRLFDVGRSHHLFVAYHCCGSLRPIIPDLIEMGLNVLNPIQSNCPGMEALSLKREFGKDLTFMGGVDTQRLLPNGTIREVRDAIHQLLSQMEAQNGGYILAASHTIPPETPDENIFAMYEEAGLSREAIFDQAAQIRRKIRENTEKIR</sequence>
<dbReference type="Pfam" id="PF01208">
    <property type="entry name" value="URO-D"/>
    <property type="match status" value="1"/>
</dbReference>